<comment type="cofactor">
    <cofactor evidence="1">
        <name>FAD</name>
        <dbReference type="ChEBI" id="CHEBI:57692"/>
    </cofactor>
</comment>
<keyword evidence="5" id="KW-0560">Oxidoreductase</keyword>
<dbReference type="Pfam" id="PF00175">
    <property type="entry name" value="NAD_binding_1"/>
    <property type="match status" value="1"/>
</dbReference>
<dbReference type="PANTHER" id="PTHR47354:SF1">
    <property type="entry name" value="CARNITINE MONOOXYGENASE REDUCTASE SUBUNIT"/>
    <property type="match status" value="1"/>
</dbReference>
<evidence type="ECO:0000313" key="11">
    <source>
        <dbReference type="Proteomes" id="UP000293865"/>
    </source>
</evidence>
<dbReference type="PROSITE" id="PS51085">
    <property type="entry name" value="2FE2S_FER_2"/>
    <property type="match status" value="1"/>
</dbReference>
<dbReference type="PROSITE" id="PS51384">
    <property type="entry name" value="FAD_FR"/>
    <property type="match status" value="1"/>
</dbReference>
<sequence>MEEAFETEFERFEVTRVEAIADRVKSLRFEPLDRRPVASWTPGAHLDFRLSSGLVRQYSLCSDPADDQGYTVGVLLDPASQGGSAAMHQLAEGDTVEVRGPRNNFELVPAPQYVFFAGGIGITPILPMVRRAAELLVPWRLVYGARNREAMAFRNELRSVQGGALRLVPEDTEGRTDFGYELSLIEPGTVIYACGPAPMLDALAAACSTLGLDSQLHVERFKGSGEVHAHQPADGAFEVELARTGEVVRVTASQTIIDAILPVRPDQPYSCLEGYCGTCETKVLAGVPDHRDEYLSDDQREANDTMMLCVSRANSRRVVLDL</sequence>
<proteinExistence type="predicted"/>
<evidence type="ECO:0000256" key="3">
    <source>
        <dbReference type="ARBA" id="ARBA00022714"/>
    </source>
</evidence>
<dbReference type="InterPro" id="IPR017938">
    <property type="entry name" value="Riboflavin_synthase-like_b-brl"/>
</dbReference>
<dbReference type="OrthoDB" id="502624at2"/>
<dbReference type="Gene3D" id="3.10.20.30">
    <property type="match status" value="1"/>
</dbReference>
<dbReference type="Proteomes" id="UP000293865">
    <property type="component" value="Unassembled WGS sequence"/>
</dbReference>
<dbReference type="AlphaFoldDB" id="A0A4Q2KW47"/>
<dbReference type="SUPFAM" id="SSF52343">
    <property type="entry name" value="Ferredoxin reductase-like, C-terminal NADP-linked domain"/>
    <property type="match status" value="1"/>
</dbReference>
<keyword evidence="6" id="KW-0408">Iron</keyword>
<dbReference type="InterPro" id="IPR001433">
    <property type="entry name" value="OxRdtase_FAD/NAD-bd"/>
</dbReference>
<evidence type="ECO:0000259" key="8">
    <source>
        <dbReference type="PROSITE" id="PS51085"/>
    </source>
</evidence>
<dbReference type="SUPFAM" id="SSF63380">
    <property type="entry name" value="Riboflavin synthase domain-like"/>
    <property type="match status" value="1"/>
</dbReference>
<feature type="domain" description="2Fe-2S ferredoxin-type" evidence="8">
    <location>
        <begin position="237"/>
        <end position="322"/>
    </location>
</feature>
<evidence type="ECO:0000256" key="5">
    <source>
        <dbReference type="ARBA" id="ARBA00023002"/>
    </source>
</evidence>
<accession>A0A4Q2KW47</accession>
<keyword evidence="3" id="KW-0001">2Fe-2S</keyword>
<dbReference type="InterPro" id="IPR006058">
    <property type="entry name" value="2Fe2S_fd_BS"/>
</dbReference>
<keyword evidence="4" id="KW-0479">Metal-binding</keyword>
<dbReference type="InterPro" id="IPR039261">
    <property type="entry name" value="FNR_nucleotide-bd"/>
</dbReference>
<keyword evidence="2" id="KW-0285">Flavoprotein</keyword>
<dbReference type="CDD" id="cd06185">
    <property type="entry name" value="PDR_like"/>
    <property type="match status" value="1"/>
</dbReference>
<protein>
    <submittedName>
        <fullName evidence="10">Oxidoreductase</fullName>
    </submittedName>
</protein>
<dbReference type="InterPro" id="IPR050415">
    <property type="entry name" value="MRET"/>
</dbReference>
<dbReference type="Pfam" id="PF00111">
    <property type="entry name" value="Fer2"/>
    <property type="match status" value="1"/>
</dbReference>
<dbReference type="GO" id="GO:0016491">
    <property type="term" value="F:oxidoreductase activity"/>
    <property type="evidence" value="ECO:0007669"/>
    <property type="project" value="UniProtKB-KW"/>
</dbReference>
<dbReference type="PROSITE" id="PS00197">
    <property type="entry name" value="2FE2S_FER_1"/>
    <property type="match status" value="1"/>
</dbReference>
<dbReference type="InterPro" id="IPR001041">
    <property type="entry name" value="2Fe-2S_ferredoxin-type"/>
</dbReference>
<gene>
    <name evidence="10" type="ORF">ESP51_15055</name>
</gene>
<feature type="domain" description="FAD-binding FR-type" evidence="9">
    <location>
        <begin position="7"/>
        <end position="108"/>
    </location>
</feature>
<dbReference type="GO" id="GO:0051537">
    <property type="term" value="F:2 iron, 2 sulfur cluster binding"/>
    <property type="evidence" value="ECO:0007669"/>
    <property type="project" value="UniProtKB-KW"/>
</dbReference>
<evidence type="ECO:0000256" key="6">
    <source>
        <dbReference type="ARBA" id="ARBA00023004"/>
    </source>
</evidence>
<dbReference type="GO" id="GO:0046872">
    <property type="term" value="F:metal ion binding"/>
    <property type="evidence" value="ECO:0007669"/>
    <property type="project" value="UniProtKB-KW"/>
</dbReference>
<dbReference type="SUPFAM" id="SSF54292">
    <property type="entry name" value="2Fe-2S ferredoxin-like"/>
    <property type="match status" value="1"/>
</dbReference>
<dbReference type="RefSeq" id="WP_129521714.1">
    <property type="nucleotide sequence ID" value="NZ_SDPN01000033.1"/>
</dbReference>
<dbReference type="Gene3D" id="2.40.30.10">
    <property type="entry name" value="Translation factors"/>
    <property type="match status" value="1"/>
</dbReference>
<evidence type="ECO:0000256" key="7">
    <source>
        <dbReference type="ARBA" id="ARBA00023014"/>
    </source>
</evidence>
<dbReference type="InterPro" id="IPR036010">
    <property type="entry name" value="2Fe-2S_ferredoxin-like_sf"/>
</dbReference>
<dbReference type="PANTHER" id="PTHR47354">
    <property type="entry name" value="NADH OXIDOREDUCTASE HCR"/>
    <property type="match status" value="1"/>
</dbReference>
<evidence type="ECO:0000256" key="1">
    <source>
        <dbReference type="ARBA" id="ARBA00001974"/>
    </source>
</evidence>
<organism evidence="10 11">
    <name type="scientific">Agromyces albus</name>
    <dbReference type="NCBI Taxonomy" id="205332"/>
    <lineage>
        <taxon>Bacteria</taxon>
        <taxon>Bacillati</taxon>
        <taxon>Actinomycetota</taxon>
        <taxon>Actinomycetes</taxon>
        <taxon>Micrococcales</taxon>
        <taxon>Microbacteriaceae</taxon>
        <taxon>Agromyces</taxon>
    </lineage>
</organism>
<reference evidence="10 11" key="1">
    <citation type="submission" date="2019-01" db="EMBL/GenBank/DDBJ databases">
        <title>Agromyces.</title>
        <authorList>
            <person name="Li J."/>
        </authorList>
    </citation>
    <scope>NUCLEOTIDE SEQUENCE [LARGE SCALE GENOMIC DNA]</scope>
    <source>
        <strain evidence="10 11">DSM 15934</strain>
    </source>
</reference>
<dbReference type="Gene3D" id="3.40.50.80">
    <property type="entry name" value="Nucleotide-binding domain of ferredoxin-NADP reductase (FNR) module"/>
    <property type="match status" value="1"/>
</dbReference>
<evidence type="ECO:0000259" key="9">
    <source>
        <dbReference type="PROSITE" id="PS51384"/>
    </source>
</evidence>
<dbReference type="InterPro" id="IPR017927">
    <property type="entry name" value="FAD-bd_FR_type"/>
</dbReference>
<keyword evidence="7" id="KW-0411">Iron-sulfur</keyword>
<keyword evidence="11" id="KW-1185">Reference proteome</keyword>
<dbReference type="EMBL" id="SDPN01000033">
    <property type="protein sequence ID" value="RXZ68073.1"/>
    <property type="molecule type" value="Genomic_DNA"/>
</dbReference>
<name>A0A4Q2KW47_9MICO</name>
<evidence type="ECO:0000313" key="10">
    <source>
        <dbReference type="EMBL" id="RXZ68073.1"/>
    </source>
</evidence>
<dbReference type="InterPro" id="IPR012675">
    <property type="entry name" value="Beta-grasp_dom_sf"/>
</dbReference>
<evidence type="ECO:0000256" key="4">
    <source>
        <dbReference type="ARBA" id="ARBA00022723"/>
    </source>
</evidence>
<dbReference type="CDD" id="cd00207">
    <property type="entry name" value="fer2"/>
    <property type="match status" value="1"/>
</dbReference>
<comment type="caution">
    <text evidence="10">The sequence shown here is derived from an EMBL/GenBank/DDBJ whole genome shotgun (WGS) entry which is preliminary data.</text>
</comment>
<dbReference type="PRINTS" id="PR00409">
    <property type="entry name" value="PHDIOXRDTASE"/>
</dbReference>
<evidence type="ECO:0000256" key="2">
    <source>
        <dbReference type="ARBA" id="ARBA00022630"/>
    </source>
</evidence>